<evidence type="ECO:0000313" key="2">
    <source>
        <dbReference type="Proteomes" id="UP000577362"/>
    </source>
</evidence>
<comment type="caution">
    <text evidence="1">The sequence shown here is derived from an EMBL/GenBank/DDBJ whole genome shotgun (WGS) entry which is preliminary data.</text>
</comment>
<sequence>MASNTKIEWAHHTFNPWVGCTAVSPACDHCYAESWAKRTGQAHLWKGDRRRTSEANWRLPLKWNRQAEAAGIRFRVFCASLADVFDNQVPQIWRSDLFALIEDTPHLDWLLLTKRPQNIQKMIWPKWDAGLPWNIWLGTTAEDQHEANRRIPHLLEAPAAVRFISAEPLLGSIIFEPWLSRIDWIIVGGESGPGARPMHPDWARSIRDQCAAAGTAFFMKQMWGAAKSKMPPIPGDLMIREMPRAQR</sequence>
<keyword evidence="2" id="KW-1185">Reference proteome</keyword>
<evidence type="ECO:0000313" key="1">
    <source>
        <dbReference type="EMBL" id="MBB4017331.1"/>
    </source>
</evidence>
<dbReference type="AlphaFoldDB" id="A0A840BV54"/>
<dbReference type="RefSeq" id="WP_183316689.1">
    <property type="nucleotide sequence ID" value="NZ_JACIEN010000002.1"/>
</dbReference>
<name>A0A840BV54_9HYPH</name>
<proteinExistence type="predicted"/>
<accession>A0A840BV54</accession>
<reference evidence="1 2" key="1">
    <citation type="submission" date="2020-08" db="EMBL/GenBank/DDBJ databases">
        <title>Genomic Encyclopedia of Type Strains, Phase IV (KMG-IV): sequencing the most valuable type-strain genomes for metagenomic binning, comparative biology and taxonomic classification.</title>
        <authorList>
            <person name="Goeker M."/>
        </authorList>
    </citation>
    <scope>NUCLEOTIDE SEQUENCE [LARGE SCALE GENOMIC DNA]</scope>
    <source>
        <strain evidence="1 2">DSM 103737</strain>
    </source>
</reference>
<gene>
    <name evidence="1" type="ORF">GGR16_002360</name>
</gene>
<organism evidence="1 2">
    <name type="scientific">Chelatococcus caeni</name>
    <dbReference type="NCBI Taxonomy" id="1348468"/>
    <lineage>
        <taxon>Bacteria</taxon>
        <taxon>Pseudomonadati</taxon>
        <taxon>Pseudomonadota</taxon>
        <taxon>Alphaproteobacteria</taxon>
        <taxon>Hyphomicrobiales</taxon>
        <taxon>Chelatococcaceae</taxon>
        <taxon>Chelatococcus</taxon>
    </lineage>
</organism>
<dbReference type="Proteomes" id="UP000577362">
    <property type="component" value="Unassembled WGS sequence"/>
</dbReference>
<dbReference type="InterPro" id="IPR011101">
    <property type="entry name" value="DUF5131"/>
</dbReference>
<protein>
    <submittedName>
        <fullName evidence="1">Protein gp37</fullName>
    </submittedName>
</protein>
<dbReference type="EMBL" id="JACIEN010000002">
    <property type="protein sequence ID" value="MBB4017331.1"/>
    <property type="molecule type" value="Genomic_DNA"/>
</dbReference>
<dbReference type="Pfam" id="PF07505">
    <property type="entry name" value="DUF5131"/>
    <property type="match status" value="1"/>
</dbReference>